<organism evidence="1 2">
    <name type="scientific">Neolewinella aurantiaca</name>
    <dbReference type="NCBI Taxonomy" id="2602767"/>
    <lineage>
        <taxon>Bacteria</taxon>
        <taxon>Pseudomonadati</taxon>
        <taxon>Bacteroidota</taxon>
        <taxon>Saprospiria</taxon>
        <taxon>Saprospirales</taxon>
        <taxon>Lewinellaceae</taxon>
        <taxon>Neolewinella</taxon>
    </lineage>
</organism>
<protein>
    <submittedName>
        <fullName evidence="1">Uncharacterized protein</fullName>
    </submittedName>
</protein>
<gene>
    <name evidence="1" type="ORF">FUA23_12160</name>
</gene>
<proteinExistence type="predicted"/>
<comment type="caution">
    <text evidence="1">The sequence shown here is derived from an EMBL/GenBank/DDBJ whole genome shotgun (WGS) entry which is preliminary data.</text>
</comment>
<dbReference type="OrthoDB" id="1492099at2"/>
<dbReference type="RefSeq" id="WP_147931020.1">
    <property type="nucleotide sequence ID" value="NZ_VOXD01000017.1"/>
</dbReference>
<dbReference type="Proteomes" id="UP000321907">
    <property type="component" value="Unassembled WGS sequence"/>
</dbReference>
<keyword evidence="2" id="KW-1185">Reference proteome</keyword>
<evidence type="ECO:0000313" key="2">
    <source>
        <dbReference type="Proteomes" id="UP000321907"/>
    </source>
</evidence>
<reference evidence="1 2" key="1">
    <citation type="submission" date="2019-08" db="EMBL/GenBank/DDBJ databases">
        <title>Lewinella sp. strain SSH13 Genome sequencing and assembly.</title>
        <authorList>
            <person name="Kim I."/>
        </authorList>
    </citation>
    <scope>NUCLEOTIDE SEQUENCE [LARGE SCALE GENOMIC DNA]</scope>
    <source>
        <strain evidence="1 2">SSH13</strain>
    </source>
</reference>
<sequence>MRHFLSLFIILGLSISLQAESLRGFLLTKDNYQLTGYFNVLSYSPTGNMITFTNDFGDVYSIHPMLVKGFGFSKDGTSFRFVSRFHEGQWFFLHEEVTGRALSLFRLPDGSNNWVDDSMLRLFQTPPPTYYFYYGNRNLVAIPRSGFKRTLKKFFERSSPELSAKIGKRGYRYRNLAEIVVEFNELKGRARRRL</sequence>
<dbReference type="EMBL" id="VOXD01000017">
    <property type="protein sequence ID" value="TXF89034.1"/>
    <property type="molecule type" value="Genomic_DNA"/>
</dbReference>
<dbReference type="AlphaFoldDB" id="A0A5C7FS80"/>
<evidence type="ECO:0000313" key="1">
    <source>
        <dbReference type="EMBL" id="TXF89034.1"/>
    </source>
</evidence>
<accession>A0A5C7FS80</accession>
<name>A0A5C7FS80_9BACT</name>